<feature type="domain" description="BHLH" evidence="4">
    <location>
        <begin position="28"/>
        <end position="80"/>
    </location>
</feature>
<dbReference type="GO" id="GO:0000981">
    <property type="term" value="F:DNA-binding transcription factor activity, RNA polymerase II-specific"/>
    <property type="evidence" value="ECO:0007669"/>
    <property type="project" value="InterPro"/>
</dbReference>
<reference evidence="6" key="1">
    <citation type="submission" date="2022-11" db="UniProtKB">
        <authorList>
            <consortium name="WormBaseParasite"/>
        </authorList>
    </citation>
    <scope>IDENTIFICATION</scope>
</reference>
<dbReference type="GO" id="GO:0000978">
    <property type="term" value="F:RNA polymerase II cis-regulatory region sequence-specific DNA binding"/>
    <property type="evidence" value="ECO:0007669"/>
    <property type="project" value="TreeGrafter"/>
</dbReference>
<dbReference type="AlphaFoldDB" id="A0A915K935"/>
<sequence>MRIKVSHHRQHAYASTSHHQTDLCRSIKKSVAQNLRERQRQINVNLAFAALRNLVPSHPPDKKMSKHEILRAAIRYIRLLGDILGYMDKIGQ</sequence>
<proteinExistence type="predicted"/>
<dbReference type="PANTHER" id="PTHR13864">
    <property type="entry name" value="T-CELL ACUTE LYMPHOCYTIC LEUKEMIA/STEM CELL LEUKEMIA-RELATED"/>
    <property type="match status" value="1"/>
</dbReference>
<protein>
    <submittedName>
        <fullName evidence="6">BHLH domain-containing protein</fullName>
    </submittedName>
</protein>
<dbReference type="InterPro" id="IPR040238">
    <property type="entry name" value="TAL-like"/>
</dbReference>
<evidence type="ECO:0000259" key="4">
    <source>
        <dbReference type="PROSITE" id="PS50888"/>
    </source>
</evidence>
<dbReference type="Pfam" id="PF00010">
    <property type="entry name" value="HLH"/>
    <property type="match status" value="1"/>
</dbReference>
<accession>A0A915K935</accession>
<evidence type="ECO:0000313" key="6">
    <source>
        <dbReference type="WBParaSite" id="nRc.2.0.1.t34879-RA"/>
    </source>
</evidence>
<dbReference type="Proteomes" id="UP000887565">
    <property type="component" value="Unplaced"/>
</dbReference>
<keyword evidence="5" id="KW-1185">Reference proteome</keyword>
<dbReference type="GO" id="GO:0046983">
    <property type="term" value="F:protein dimerization activity"/>
    <property type="evidence" value="ECO:0007669"/>
    <property type="project" value="InterPro"/>
</dbReference>
<keyword evidence="2" id="KW-0238">DNA-binding</keyword>
<dbReference type="InterPro" id="IPR036638">
    <property type="entry name" value="HLH_DNA-bd_sf"/>
</dbReference>
<dbReference type="WBParaSite" id="nRc.2.0.1.t34879-RA">
    <property type="protein sequence ID" value="nRc.2.0.1.t34879-RA"/>
    <property type="gene ID" value="nRc.2.0.1.g34879"/>
</dbReference>
<dbReference type="InterPro" id="IPR011598">
    <property type="entry name" value="bHLH_dom"/>
</dbReference>
<evidence type="ECO:0000313" key="5">
    <source>
        <dbReference type="Proteomes" id="UP000887565"/>
    </source>
</evidence>
<keyword evidence="3" id="KW-0804">Transcription</keyword>
<dbReference type="Gene3D" id="4.10.280.10">
    <property type="entry name" value="Helix-loop-helix DNA-binding domain"/>
    <property type="match status" value="1"/>
</dbReference>
<name>A0A915K935_ROMCU</name>
<evidence type="ECO:0000256" key="2">
    <source>
        <dbReference type="ARBA" id="ARBA00023125"/>
    </source>
</evidence>
<evidence type="ECO:0000256" key="3">
    <source>
        <dbReference type="ARBA" id="ARBA00023163"/>
    </source>
</evidence>
<dbReference type="PANTHER" id="PTHR13864:SF15">
    <property type="entry name" value="T-CELL ACUTE LYMPHOCYTIC LEUKEMIA PROTEIN 1 HOMOLOG-RELATED"/>
    <property type="match status" value="1"/>
</dbReference>
<dbReference type="SMART" id="SM00353">
    <property type="entry name" value="HLH"/>
    <property type="match status" value="1"/>
</dbReference>
<dbReference type="SUPFAM" id="SSF47459">
    <property type="entry name" value="HLH, helix-loop-helix DNA-binding domain"/>
    <property type="match status" value="1"/>
</dbReference>
<organism evidence="5 6">
    <name type="scientific">Romanomermis culicivorax</name>
    <name type="common">Nematode worm</name>
    <dbReference type="NCBI Taxonomy" id="13658"/>
    <lineage>
        <taxon>Eukaryota</taxon>
        <taxon>Metazoa</taxon>
        <taxon>Ecdysozoa</taxon>
        <taxon>Nematoda</taxon>
        <taxon>Enoplea</taxon>
        <taxon>Dorylaimia</taxon>
        <taxon>Mermithida</taxon>
        <taxon>Mermithoidea</taxon>
        <taxon>Mermithidae</taxon>
        <taxon>Romanomermis</taxon>
    </lineage>
</organism>
<keyword evidence="1" id="KW-0805">Transcription regulation</keyword>
<evidence type="ECO:0000256" key="1">
    <source>
        <dbReference type="ARBA" id="ARBA00023015"/>
    </source>
</evidence>
<dbReference type="PROSITE" id="PS50888">
    <property type="entry name" value="BHLH"/>
    <property type="match status" value="1"/>
</dbReference>